<reference evidence="1 2" key="1">
    <citation type="submission" date="2016-01" db="EMBL/GenBank/DDBJ databases">
        <title>The new phylogeny of the genus Mycobacterium.</title>
        <authorList>
            <person name="Tarcisio F."/>
            <person name="Conor M."/>
            <person name="Antonella G."/>
            <person name="Elisabetta G."/>
            <person name="Giulia F.S."/>
            <person name="Sara T."/>
            <person name="Anna F."/>
            <person name="Clotilde B."/>
            <person name="Roberto B."/>
            <person name="Veronica D.S."/>
            <person name="Fabio R."/>
            <person name="Monica P."/>
            <person name="Olivier J."/>
            <person name="Enrico T."/>
            <person name="Nicola S."/>
        </authorList>
    </citation>
    <scope>NUCLEOTIDE SEQUENCE [LARGE SCALE GENOMIC DNA]</scope>
    <source>
        <strain evidence="1 2">DSM 44852</strain>
    </source>
</reference>
<dbReference type="AlphaFoldDB" id="A0A1X1UEV4"/>
<gene>
    <name evidence="1" type="ORF">AWC05_15625</name>
</gene>
<sequence>MHSMSDLLDDVLAAYGGLKRWREVRTVSTGVRSWGRTWTGKGQPTLFGGVTAEAQTTRQASAVHPFTDESSRGFYTPDRVWIESADGTVLEDRHQPRDAFAGHVRETPWDHLHGLYFGGYALWNYFNQPFVAALPGVDAQEIDPWHEGPGQDWRRLRLTFPRHVHTHSTVMDLYIDSDGLIAREDYAPEVLGGGPAAHYLYDYAEHDGIMFPGTRKVVPRPADDRAVVPSDPDSLLIGIEFSGGYVLG</sequence>
<name>A0A1X1UEV4_MYCFL</name>
<dbReference type="EMBL" id="LQOV01000007">
    <property type="protein sequence ID" value="ORV55258.1"/>
    <property type="molecule type" value="Genomic_DNA"/>
</dbReference>
<accession>A0A1X1UEV4</accession>
<evidence type="ECO:0000313" key="2">
    <source>
        <dbReference type="Proteomes" id="UP000193010"/>
    </source>
</evidence>
<keyword evidence="2" id="KW-1185">Reference proteome</keyword>
<organism evidence="1 2">
    <name type="scientific">Mycobacterium florentinum</name>
    <dbReference type="NCBI Taxonomy" id="292462"/>
    <lineage>
        <taxon>Bacteria</taxon>
        <taxon>Bacillati</taxon>
        <taxon>Actinomycetota</taxon>
        <taxon>Actinomycetes</taxon>
        <taxon>Mycobacteriales</taxon>
        <taxon>Mycobacteriaceae</taxon>
        <taxon>Mycobacterium</taxon>
        <taxon>Mycobacterium simiae complex</taxon>
    </lineage>
</organism>
<dbReference type="STRING" id="292462.AWC05_15625"/>
<evidence type="ECO:0000313" key="1">
    <source>
        <dbReference type="EMBL" id="ORV55258.1"/>
    </source>
</evidence>
<protein>
    <submittedName>
        <fullName evidence="1">Uncharacterized protein</fullName>
    </submittedName>
</protein>
<dbReference type="Proteomes" id="UP000193010">
    <property type="component" value="Unassembled WGS sequence"/>
</dbReference>
<proteinExistence type="predicted"/>
<comment type="caution">
    <text evidence="1">The sequence shown here is derived from an EMBL/GenBank/DDBJ whole genome shotgun (WGS) entry which is preliminary data.</text>
</comment>